<dbReference type="InterPro" id="IPR014985">
    <property type="entry name" value="WbqC"/>
</dbReference>
<dbReference type="EMBL" id="QWVT01000002">
    <property type="protein sequence ID" value="RID88791.1"/>
    <property type="molecule type" value="Genomic_DNA"/>
</dbReference>
<evidence type="ECO:0008006" key="3">
    <source>
        <dbReference type="Google" id="ProtNLM"/>
    </source>
</evidence>
<organism evidence="1 2">
    <name type="scientific">Mesobacillus zeae</name>
    <dbReference type="NCBI Taxonomy" id="1917180"/>
    <lineage>
        <taxon>Bacteria</taxon>
        <taxon>Bacillati</taxon>
        <taxon>Bacillota</taxon>
        <taxon>Bacilli</taxon>
        <taxon>Bacillales</taxon>
        <taxon>Bacillaceae</taxon>
        <taxon>Mesobacillus</taxon>
    </lineage>
</organism>
<protein>
    <recommendedName>
        <fullName evidence="3">WbqC family protein</fullName>
    </recommendedName>
</protein>
<gene>
    <name evidence="1" type="ORF">D1970_00660</name>
</gene>
<dbReference type="RefSeq" id="WP_119110954.1">
    <property type="nucleotide sequence ID" value="NZ_CBCSEO010000004.1"/>
</dbReference>
<evidence type="ECO:0000313" key="1">
    <source>
        <dbReference type="EMBL" id="RID88791.1"/>
    </source>
</evidence>
<keyword evidence="2" id="KW-1185">Reference proteome</keyword>
<proteinExistence type="predicted"/>
<sequence length="214" mass="24751">MKIAISQPEHFPYMGYFQKMSQADAFVILDDVQFSGPRSYQNRNKFINAAGEEEWFTVPVEKNSFYKLIKDVNTAPDFGWRKKLLKKIDYHFSMDLQDVFIPEKLVDINMNSINICKKAFGIHTPLFFSSEIPTTGNKNELLISICKYFQADTYVSGEGAKNYLDVNEFNKEGIDVIFLKPMLSNYDSSIIHLSEGRNEAGREELNQYMLYVSE</sequence>
<name>A0A398BIC1_9BACI</name>
<accession>A0A398BIC1</accession>
<comment type="caution">
    <text evidence="1">The sequence shown here is derived from an EMBL/GenBank/DDBJ whole genome shotgun (WGS) entry which is preliminary data.</text>
</comment>
<evidence type="ECO:0000313" key="2">
    <source>
        <dbReference type="Proteomes" id="UP000265816"/>
    </source>
</evidence>
<reference evidence="1 2" key="1">
    <citation type="submission" date="2018-08" db="EMBL/GenBank/DDBJ databases">
        <title>Bacillus jemisoniae sp. nov., Bacillus chryseoplanitiae sp. nov., Bacillus resnikiae sp. nov., and Bacillus frankliniae sp. nov., isolated from Viking spacecraft and associated surfaces.</title>
        <authorList>
            <person name="Seuylemezian A."/>
            <person name="Vaishampayan P."/>
        </authorList>
    </citation>
    <scope>NUCLEOTIDE SEQUENCE [LARGE SCALE GENOMIC DNA]</scope>
    <source>
        <strain evidence="1 2">JJ-247</strain>
    </source>
</reference>
<dbReference type="OrthoDB" id="3611744at2"/>
<dbReference type="AlphaFoldDB" id="A0A398BIC1"/>
<dbReference type="Pfam" id="PF08889">
    <property type="entry name" value="WbqC"/>
    <property type="match status" value="1"/>
</dbReference>
<dbReference type="Proteomes" id="UP000265816">
    <property type="component" value="Unassembled WGS sequence"/>
</dbReference>